<feature type="region of interest" description="Disordered" evidence="2">
    <location>
        <begin position="1364"/>
        <end position="1387"/>
    </location>
</feature>
<keyword evidence="1" id="KW-0880">Kelch repeat</keyword>
<feature type="compositionally biased region" description="Low complexity" evidence="2">
    <location>
        <begin position="1008"/>
        <end position="1024"/>
    </location>
</feature>
<feature type="region of interest" description="Disordered" evidence="2">
    <location>
        <begin position="100"/>
        <end position="153"/>
    </location>
</feature>
<feature type="compositionally biased region" description="Polar residues" evidence="2">
    <location>
        <begin position="725"/>
        <end position="739"/>
    </location>
</feature>
<feature type="compositionally biased region" description="Low complexity" evidence="2">
    <location>
        <begin position="461"/>
        <end position="479"/>
    </location>
</feature>
<feature type="region of interest" description="Disordered" evidence="2">
    <location>
        <begin position="1591"/>
        <end position="1642"/>
    </location>
</feature>
<organism evidence="4 5">
    <name type="scientific">Littorina saxatilis</name>
    <dbReference type="NCBI Taxonomy" id="31220"/>
    <lineage>
        <taxon>Eukaryota</taxon>
        <taxon>Metazoa</taxon>
        <taxon>Spiralia</taxon>
        <taxon>Lophotrochozoa</taxon>
        <taxon>Mollusca</taxon>
        <taxon>Gastropoda</taxon>
        <taxon>Caenogastropoda</taxon>
        <taxon>Littorinimorpha</taxon>
        <taxon>Littorinoidea</taxon>
        <taxon>Littorinidae</taxon>
        <taxon>Littorina</taxon>
    </lineage>
</organism>
<dbReference type="Gene3D" id="1.25.40.420">
    <property type="match status" value="1"/>
</dbReference>
<feature type="region of interest" description="Disordered" evidence="2">
    <location>
        <begin position="509"/>
        <end position="558"/>
    </location>
</feature>
<proteinExistence type="predicted"/>
<dbReference type="Pfam" id="PF01344">
    <property type="entry name" value="Kelch_1"/>
    <property type="match status" value="4"/>
</dbReference>
<feature type="compositionally biased region" description="Polar residues" evidence="2">
    <location>
        <begin position="516"/>
        <end position="558"/>
    </location>
</feature>
<name>A0AAN9GC84_9CAEN</name>
<evidence type="ECO:0000313" key="4">
    <source>
        <dbReference type="EMBL" id="KAK7101585.1"/>
    </source>
</evidence>
<feature type="compositionally biased region" description="Polar residues" evidence="2">
    <location>
        <begin position="783"/>
        <end position="805"/>
    </location>
</feature>
<feature type="domain" description="BACK" evidence="3">
    <location>
        <begin position="233"/>
        <end position="335"/>
    </location>
</feature>
<feature type="compositionally biased region" description="Basic residues" evidence="2">
    <location>
        <begin position="127"/>
        <end position="141"/>
    </location>
</feature>
<comment type="caution">
    <text evidence="4">The sequence shown here is derived from an EMBL/GenBank/DDBJ whole genome shotgun (WGS) entry which is preliminary data.</text>
</comment>
<feature type="region of interest" description="Disordered" evidence="2">
    <location>
        <begin position="1308"/>
        <end position="1345"/>
    </location>
</feature>
<feature type="compositionally biased region" description="Polar residues" evidence="2">
    <location>
        <begin position="400"/>
        <end position="422"/>
    </location>
</feature>
<feature type="compositionally biased region" description="Polar residues" evidence="2">
    <location>
        <begin position="1701"/>
        <end position="1714"/>
    </location>
</feature>
<dbReference type="Pfam" id="PF07707">
    <property type="entry name" value="BACK"/>
    <property type="match status" value="1"/>
</dbReference>
<dbReference type="InterPro" id="IPR011705">
    <property type="entry name" value="BACK"/>
</dbReference>
<keyword evidence="5" id="KW-1185">Reference proteome</keyword>
<dbReference type="EMBL" id="JBAMIC010000010">
    <property type="protein sequence ID" value="KAK7101585.1"/>
    <property type="molecule type" value="Genomic_DNA"/>
</dbReference>
<feature type="compositionally biased region" description="Polar residues" evidence="2">
    <location>
        <begin position="911"/>
        <end position="979"/>
    </location>
</feature>
<dbReference type="Proteomes" id="UP001374579">
    <property type="component" value="Unassembled WGS sequence"/>
</dbReference>
<dbReference type="SMART" id="SM00875">
    <property type="entry name" value="BACK"/>
    <property type="match status" value="1"/>
</dbReference>
<sequence length="2114" mass="234914">MASSMNHRRHHSEPLDILAATDCGLFLFDIDSDSERTQTWESERSEETLSLPVRHRSRRQLSFSIQGARYSDSFLMDEDEIPTRDAGLDLSFSTNTSFQELNDLSGNRTNPHSQDKMKRSSDERNRRSLSKKKKKTKRKRTREGEQSMNNNSLNFREKLERFEKGDFSEIDDGSQEEGGGIPEGQSTQAVEGFELSINPHNVDTLLISARFYNQSDVITLCKDALLHCDVENALYYMFVAQKHELVDIAPFLQDFVRANFTAIVRTHRFLGMELQQLRDFLSDDGIMVTSELDVFHAARAWIDHSKTERIKHVGEVMGCVRFYHISPDDIVQYVEPHSHYFKGPGGQEVLLGIYRYHALHGSYGDLTAYSLTLLPPRKYVPLGMDPPPIFVQSRITRSSAPSIASQRQPYPGSSASRATTAYQDRHSSHAVTADTQRYPNSSQTDAQGSVGTTDAQQHQGSSPSVAAHSRPHPSASAQSTRHPSQNAFDALDNQDSVYEICVSHEATDDTCDRTSQEVSQKNPNTTSMKSRASSRVDSVNSFPRNTSPNPHSVQVQQPTRTVDTAENFTQWDELSPECQCRCHNYQQQDECCCCITEVHMETEWTDQQWDSSGEECFEEIKRRTYVYSPSDDSDPDTCAGTSPPTLLTGPDEYTDTDDIRIPVTTASQQSSRRTSKVSQPSSQKNSSQVLDAGGRASRSTDASRVGKPDPDESFYPDDNSILAITASQQSSRRTASKESQPVLKKSSSRVVNAGGRVHPSMDASRELFDQDDIILPVIPVSRPESQSKTSQARQPIHKSFSQGPQTDEADVAARALSYGGASQQTDSQMKPQFSQKRFSYMSGPGGSSAAVQSGPKKSHESHSKSARAGRLGEEIQEDSWAIGNQMSTATVDSQGPGALISIWDSPFISDQSLGVQKSPSKQSMIGSQAPESGPSQGSAVQKKPSGSQASAPISAVQKRSSQPNTQSSQVQSRPSQASAMSSQMHKRSSQSSAVSSQGKLKPYQATAVSSHMQSRSSRVSTVSSEMQKRPSGAIAVASQVQSRSPQATAVSCQMQSRPSQVGAVSSQVQSKPSRANTVSSQMQSRPSQASAMSYLMQKKRPSQASAVSSQMQPKPSQAIAVSSQMQSRPSQLSVVSSQIQKRPSQATVVSSKMKPKPSQVSAISSQIQKRPSQATVVSSKMKSKPSQVSAISSQIQKRPSQATVVSSKMKSKPSQVNAISSQIQKKPSQASVVSSQMRSKPSQGSAMSSQMQRTRSKQTAMPSQMQEEPDRQRNAGSRMLTGRSKQSLNGSQREIASSKLKVFESTKQAVPYRPSHAKQPEGDADPGQRRNKHDKFNHADFQHPQGSTRSIVQERLQMFEPLQRQRMQQSDWKKSGISSQNVGKTNSQQKEVSNLGNHQRSLSDSALGILKTTCPRSCNCPCDLNTSLVGIAKEGQGPTREPGMSEQQLDELERRIQLRRAEISRKLAANQGLCKSCPCDPTAGQFTRSRTAVKMQYSPCRGRCTQSSSPERLKLVRPSEQRDVLQPEMDEAEQNLMESKMRRGVVFKPEDENVYHSYFRKSIEFLPSRHMQIVPSVCEQNCNKYRRPKLCSTDDHRQGKKPHKSKGCNFNNPVRQRTYGEEETLDGEGQTHGVQERSRSAGYRMNKPCSHWAVQQHVASRSPRCRSQSPARAVRFNAGKNQNAEHQDPNYNNQYKEDPDYNNQNQEDPEYNNQYKEDPDYNNQYKEDPDYNNQYKEDPYYDENHDYEQGSPGYLDGFTQDAVCIHPTTTGMAVRDHPYQAHESHHLHMEPGEAFIVVAGGLNPIMMDPELPPRMVQLYDPFNNTWCLLAKMPEARHHHGCVMLDGYLYVIGGSVVSEDDLYNMSNSTNTCYRYDFGGDFWTEIAPMRCPRMYHSVAVLEGVIYAMGGERSPVDQEMDHAFLDSCEYYNADMDEWGSIANMADCTIGAAVLGFRGKLWVMGGFLEQGDDNIVLASVECYDPRTNSWQMKKPLPSPRCHASVCEVADTLYLVGGSVVGQGTQPVTSLPDVLQYWEEKDVWVQWGFLNIPRHDAACCSIGSKLYVLGGLCSLTKDVLDDMECFDVTTSERLEDIEPLPNPALGLTCVAIKPEDFSL</sequence>
<evidence type="ECO:0000259" key="3">
    <source>
        <dbReference type="SMART" id="SM00875"/>
    </source>
</evidence>
<feature type="compositionally biased region" description="Polar residues" evidence="2">
    <location>
        <begin position="1158"/>
        <end position="1266"/>
    </location>
</feature>
<feature type="compositionally biased region" description="Low complexity" evidence="2">
    <location>
        <begin position="1059"/>
        <end position="1070"/>
    </location>
</feature>
<evidence type="ECO:0000313" key="5">
    <source>
        <dbReference type="Proteomes" id="UP001374579"/>
    </source>
</evidence>
<reference evidence="4 5" key="1">
    <citation type="submission" date="2024-02" db="EMBL/GenBank/DDBJ databases">
        <title>Chromosome-scale genome assembly of the rough periwinkle Littorina saxatilis.</title>
        <authorList>
            <person name="De Jode A."/>
            <person name="Faria R."/>
            <person name="Formenti G."/>
            <person name="Sims Y."/>
            <person name="Smith T.P."/>
            <person name="Tracey A."/>
            <person name="Wood J.M.D."/>
            <person name="Zagrodzka Z.B."/>
            <person name="Johannesson K."/>
            <person name="Butlin R.K."/>
            <person name="Leder E.H."/>
        </authorList>
    </citation>
    <scope>NUCLEOTIDE SEQUENCE [LARGE SCALE GENOMIC DNA]</scope>
    <source>
        <strain evidence="4">Snail1</strain>
        <tissue evidence="4">Muscle</tissue>
    </source>
</reference>
<feature type="compositionally biased region" description="Polar residues" evidence="2">
    <location>
        <begin position="1038"/>
        <end position="1058"/>
    </location>
</feature>
<feature type="compositionally biased region" description="Polar residues" evidence="2">
    <location>
        <begin position="100"/>
        <end position="112"/>
    </location>
</feature>
<feature type="compositionally biased region" description="Polar residues" evidence="2">
    <location>
        <begin position="676"/>
        <end position="689"/>
    </location>
</feature>
<accession>A0AAN9GC84</accession>
<feature type="compositionally biased region" description="Basic and acidic residues" evidence="2">
    <location>
        <begin position="1715"/>
        <end position="1748"/>
    </location>
</feature>
<evidence type="ECO:0000256" key="1">
    <source>
        <dbReference type="ARBA" id="ARBA00022441"/>
    </source>
</evidence>
<feature type="compositionally biased region" description="Polar residues" evidence="2">
    <location>
        <begin position="1071"/>
        <end position="1091"/>
    </location>
</feature>
<feature type="compositionally biased region" description="Basic and acidic residues" evidence="2">
    <location>
        <begin position="113"/>
        <end position="126"/>
    </location>
</feature>
<evidence type="ECO:0000256" key="2">
    <source>
        <dbReference type="SAM" id="MobiDB-lite"/>
    </source>
</evidence>
<feature type="compositionally biased region" description="Polar residues" evidence="2">
    <location>
        <begin position="1283"/>
        <end position="1292"/>
    </location>
</feature>
<feature type="region of interest" description="Disordered" evidence="2">
    <location>
        <begin position="780"/>
        <end position="808"/>
    </location>
</feature>
<feature type="region of interest" description="Disordered" evidence="2">
    <location>
        <begin position="837"/>
        <end position="872"/>
    </location>
</feature>
<feature type="compositionally biased region" description="Polar residues" evidence="2">
    <location>
        <begin position="429"/>
        <end position="460"/>
    </location>
</feature>
<feature type="region of interest" description="Disordered" evidence="2">
    <location>
        <begin position="911"/>
        <end position="1292"/>
    </location>
</feature>
<dbReference type="InterPro" id="IPR006652">
    <property type="entry name" value="Kelch_1"/>
</dbReference>
<dbReference type="PANTHER" id="PTHR45632">
    <property type="entry name" value="LD33804P"/>
    <property type="match status" value="1"/>
</dbReference>
<feature type="region of interest" description="Disordered" evidence="2">
    <location>
        <begin position="1678"/>
        <end position="1752"/>
    </location>
</feature>
<feature type="region of interest" description="Disordered" evidence="2">
    <location>
        <begin position="627"/>
        <end position="764"/>
    </location>
</feature>
<feature type="compositionally biased region" description="Polar residues" evidence="2">
    <location>
        <begin position="1365"/>
        <end position="1387"/>
    </location>
</feature>
<dbReference type="PANTHER" id="PTHR45632:SF17">
    <property type="entry name" value="KELCH-LIKE PROTEIN 31"/>
    <property type="match status" value="1"/>
</dbReference>
<dbReference type="SUPFAM" id="SSF117281">
    <property type="entry name" value="Kelch motif"/>
    <property type="match status" value="1"/>
</dbReference>
<protein>
    <recommendedName>
        <fullName evidence="3">BACK domain-containing protein</fullName>
    </recommendedName>
</protein>
<feature type="region of interest" description="Disordered" evidence="2">
    <location>
        <begin position="400"/>
        <end position="487"/>
    </location>
</feature>
<dbReference type="Gene3D" id="2.120.10.80">
    <property type="entry name" value="Kelch-type beta propeller"/>
    <property type="match status" value="1"/>
</dbReference>
<gene>
    <name evidence="4" type="ORF">V1264_019946</name>
</gene>
<feature type="compositionally biased region" description="Polar residues" evidence="2">
    <location>
        <begin position="1102"/>
        <end position="1150"/>
    </location>
</feature>
<dbReference type="InterPro" id="IPR015915">
    <property type="entry name" value="Kelch-typ_b-propeller"/>
</dbReference>
<dbReference type="SMART" id="SM00612">
    <property type="entry name" value="Kelch"/>
    <property type="match status" value="5"/>
</dbReference>